<dbReference type="EC" id="2.5.1.-" evidence="2"/>
<keyword evidence="1 2" id="KW-0808">Transferase</keyword>
<dbReference type="InterPro" id="IPR033965">
    <property type="entry name" value="ComQ"/>
</dbReference>
<dbReference type="GO" id="GO:0016740">
    <property type="term" value="F:transferase activity"/>
    <property type="evidence" value="ECO:0007669"/>
    <property type="project" value="UniProtKB-KW"/>
</dbReference>
<proteinExistence type="inferred from homology"/>
<dbReference type="InterPro" id="IPR008949">
    <property type="entry name" value="Isoprenoid_synthase_dom_sf"/>
</dbReference>
<dbReference type="PANTHER" id="PTHR12001">
    <property type="entry name" value="GERANYLGERANYL PYROPHOSPHATE SYNTHASE"/>
    <property type="match status" value="1"/>
</dbReference>
<evidence type="ECO:0000313" key="2">
    <source>
        <dbReference type="EMBL" id="MFC7749851.1"/>
    </source>
</evidence>
<keyword evidence="3" id="KW-1185">Reference proteome</keyword>
<dbReference type="SFLD" id="SFLDS00005">
    <property type="entry name" value="Isoprenoid_Synthase_Type_I"/>
    <property type="match status" value="1"/>
</dbReference>
<sequence>MTSAGSPVYKEMRDIIDGTVGNVQLRELLDACIRHKENERSRWGAITEAAHELAGGRSPKIGRAAALTELALLALDIVDDLQDQDNGGAPWMSCPSSHAMNAALALLALFQKETADHPRGAEAISRLGSLLLRSIDGQQADLNGSVETEADYIEMVRRKSGSLLKLACFMGYSLADGIEPETAERIDELAENFGIAAQIGNDLNDVLRYDVKSDFLHRKRTLPILFLLEDSAAEFPPLRQYYDGELTQEQFLSRKLDCLQYILDSGCVQYCRIVQSYYMDRAEALLAAIPRDESSKERLRRLLFAGPHGPPGS</sequence>
<dbReference type="Proteomes" id="UP001596528">
    <property type="component" value="Unassembled WGS sequence"/>
</dbReference>
<dbReference type="Gene3D" id="1.10.600.10">
    <property type="entry name" value="Farnesyl Diphosphate Synthase"/>
    <property type="match status" value="1"/>
</dbReference>
<comment type="similarity">
    <text evidence="1">Belongs to the FPP/GGPP synthase family.</text>
</comment>
<evidence type="ECO:0000313" key="3">
    <source>
        <dbReference type="Proteomes" id="UP001596528"/>
    </source>
</evidence>
<organism evidence="2 3">
    <name type="scientific">Paenibacillus thermoaerophilus</name>
    <dbReference type="NCBI Taxonomy" id="1215385"/>
    <lineage>
        <taxon>Bacteria</taxon>
        <taxon>Bacillati</taxon>
        <taxon>Bacillota</taxon>
        <taxon>Bacilli</taxon>
        <taxon>Bacillales</taxon>
        <taxon>Paenibacillaceae</taxon>
        <taxon>Paenibacillus</taxon>
    </lineage>
</organism>
<reference evidence="3" key="1">
    <citation type="journal article" date="2019" name="Int. J. Syst. Evol. Microbiol.">
        <title>The Global Catalogue of Microorganisms (GCM) 10K type strain sequencing project: providing services to taxonomists for standard genome sequencing and annotation.</title>
        <authorList>
            <consortium name="The Broad Institute Genomics Platform"/>
            <consortium name="The Broad Institute Genome Sequencing Center for Infectious Disease"/>
            <person name="Wu L."/>
            <person name="Ma J."/>
        </authorList>
    </citation>
    <scope>NUCLEOTIDE SEQUENCE [LARGE SCALE GENOMIC DNA]</scope>
    <source>
        <strain evidence="3">JCM 18657</strain>
    </source>
</reference>
<name>A0ABW2V121_9BACL</name>
<dbReference type="CDD" id="cd00867">
    <property type="entry name" value="Trans_IPPS"/>
    <property type="match status" value="1"/>
</dbReference>
<protein>
    <submittedName>
        <fullName evidence="2">Polyprenyl synthetase family protein</fullName>
        <ecNumber evidence="2">2.5.1.-</ecNumber>
    </submittedName>
</protein>
<evidence type="ECO:0000256" key="1">
    <source>
        <dbReference type="RuleBase" id="RU004466"/>
    </source>
</evidence>
<dbReference type="Pfam" id="PF00348">
    <property type="entry name" value="polyprenyl_synt"/>
    <property type="match status" value="1"/>
</dbReference>
<dbReference type="SUPFAM" id="SSF48576">
    <property type="entry name" value="Terpenoid synthases"/>
    <property type="match status" value="1"/>
</dbReference>
<accession>A0ABW2V121</accession>
<dbReference type="SFLD" id="SFLDG01211">
    <property type="entry name" value="Competence_Regulatory_Protein"/>
    <property type="match status" value="1"/>
</dbReference>
<gene>
    <name evidence="2" type="ORF">ACFQWB_07850</name>
</gene>
<dbReference type="RefSeq" id="WP_138788151.1">
    <property type="nucleotide sequence ID" value="NZ_JBHTGQ010000018.1"/>
</dbReference>
<dbReference type="EMBL" id="JBHTGQ010000018">
    <property type="protein sequence ID" value="MFC7749851.1"/>
    <property type="molecule type" value="Genomic_DNA"/>
</dbReference>
<comment type="caution">
    <text evidence="2">The sequence shown here is derived from an EMBL/GenBank/DDBJ whole genome shotgun (WGS) entry which is preliminary data.</text>
</comment>
<dbReference type="InterPro" id="IPR000092">
    <property type="entry name" value="Polyprenyl_synt"/>
</dbReference>
<dbReference type="PANTHER" id="PTHR12001:SF86">
    <property type="entry name" value="GERANYLGERANYL DIPHOSPHATE SYNTHASE"/>
    <property type="match status" value="1"/>
</dbReference>